<evidence type="ECO:0000256" key="1">
    <source>
        <dbReference type="ARBA" id="ARBA00022448"/>
    </source>
</evidence>
<keyword evidence="1" id="KW-0813">Transport</keyword>
<evidence type="ECO:0000256" key="4">
    <source>
        <dbReference type="ARBA" id="ARBA00022840"/>
    </source>
</evidence>
<dbReference type="PROSITE" id="PS50929">
    <property type="entry name" value="ABC_TM1F"/>
    <property type="match status" value="1"/>
</dbReference>
<feature type="domain" description="ABC transmembrane type-1" evidence="8">
    <location>
        <begin position="3"/>
        <end position="161"/>
    </location>
</feature>
<dbReference type="Gramene" id="TVU13625">
    <property type="protein sequence ID" value="TVU13625"/>
    <property type="gene ID" value="EJB05_37045"/>
</dbReference>
<evidence type="ECO:0000256" key="7">
    <source>
        <dbReference type="SAM" id="Phobius"/>
    </source>
</evidence>
<gene>
    <name evidence="9" type="ORF">EJB05_37045</name>
</gene>
<dbReference type="EMBL" id="RWGY01000031">
    <property type="protein sequence ID" value="TVU13625.1"/>
    <property type="molecule type" value="Genomic_DNA"/>
</dbReference>
<protein>
    <recommendedName>
        <fullName evidence="8">ABC transmembrane type-1 domain-containing protein</fullName>
    </recommendedName>
</protein>
<dbReference type="Proteomes" id="UP000324897">
    <property type="component" value="Unassembled WGS sequence"/>
</dbReference>
<proteinExistence type="predicted"/>
<comment type="caution">
    <text evidence="9">The sequence shown here is derived from an EMBL/GenBank/DDBJ whole genome shotgun (WGS) entry which is preliminary data.</text>
</comment>
<organism evidence="9 10">
    <name type="scientific">Eragrostis curvula</name>
    <name type="common">weeping love grass</name>
    <dbReference type="NCBI Taxonomy" id="38414"/>
    <lineage>
        <taxon>Eukaryota</taxon>
        <taxon>Viridiplantae</taxon>
        <taxon>Streptophyta</taxon>
        <taxon>Embryophyta</taxon>
        <taxon>Tracheophyta</taxon>
        <taxon>Spermatophyta</taxon>
        <taxon>Magnoliopsida</taxon>
        <taxon>Liliopsida</taxon>
        <taxon>Poales</taxon>
        <taxon>Poaceae</taxon>
        <taxon>PACMAD clade</taxon>
        <taxon>Chloridoideae</taxon>
        <taxon>Eragrostideae</taxon>
        <taxon>Eragrostidinae</taxon>
        <taxon>Eragrostis</taxon>
    </lineage>
</organism>
<sequence>MLPIQLSLAFYVLHQNLGIGAWIGLAATMAIMACNIPLTRMQKRLQAKIMDAKDNRMKSTTEVLRSMKILKLQAWDMQYFKMLEALLEEEFNWIWRSERLTAIKTFIFWGSPAFISSITFGSCILMGIPMTARTVLSALATFRMLQDPIFALPDLLSVFAQGNVFLNGKQSVDHRLAKTRAQGKVSADRVVKYLQEEELKYDAVTEVPRDNTGYDVEIDHGIFSC</sequence>
<evidence type="ECO:0000256" key="3">
    <source>
        <dbReference type="ARBA" id="ARBA00022741"/>
    </source>
</evidence>
<keyword evidence="10" id="KW-1185">Reference proteome</keyword>
<evidence type="ECO:0000259" key="8">
    <source>
        <dbReference type="PROSITE" id="PS50929"/>
    </source>
</evidence>
<feature type="transmembrane region" description="Helical" evidence="7">
    <location>
        <begin position="106"/>
        <end position="128"/>
    </location>
</feature>
<dbReference type="OrthoDB" id="1725334at2759"/>
<dbReference type="AlphaFoldDB" id="A0A5J9TQU2"/>
<evidence type="ECO:0000256" key="6">
    <source>
        <dbReference type="ARBA" id="ARBA00023136"/>
    </source>
</evidence>
<dbReference type="SUPFAM" id="SSF90123">
    <property type="entry name" value="ABC transporter transmembrane region"/>
    <property type="match status" value="1"/>
</dbReference>
<feature type="transmembrane region" description="Helical" evidence="7">
    <location>
        <begin position="20"/>
        <end position="38"/>
    </location>
</feature>
<accession>A0A5J9TQU2</accession>
<keyword evidence="4" id="KW-0067">ATP-binding</keyword>
<dbReference type="PANTHER" id="PTHR24223">
    <property type="entry name" value="ATP-BINDING CASSETTE SUB-FAMILY C"/>
    <property type="match status" value="1"/>
</dbReference>
<evidence type="ECO:0000313" key="9">
    <source>
        <dbReference type="EMBL" id="TVU13625.1"/>
    </source>
</evidence>
<dbReference type="Pfam" id="PF00664">
    <property type="entry name" value="ABC_membrane"/>
    <property type="match status" value="1"/>
</dbReference>
<keyword evidence="6 7" id="KW-0472">Membrane</keyword>
<dbReference type="InterPro" id="IPR011527">
    <property type="entry name" value="ABC1_TM_dom"/>
</dbReference>
<feature type="non-terminal residue" evidence="9">
    <location>
        <position position="1"/>
    </location>
</feature>
<keyword evidence="2 7" id="KW-0812">Transmembrane</keyword>
<evidence type="ECO:0000313" key="10">
    <source>
        <dbReference type="Proteomes" id="UP000324897"/>
    </source>
</evidence>
<dbReference type="Gene3D" id="1.20.1560.10">
    <property type="entry name" value="ABC transporter type 1, transmembrane domain"/>
    <property type="match status" value="1"/>
</dbReference>
<dbReference type="InterPro" id="IPR050173">
    <property type="entry name" value="ABC_transporter_C-like"/>
</dbReference>
<reference evidence="9 10" key="1">
    <citation type="journal article" date="2019" name="Sci. Rep.">
        <title>A high-quality genome of Eragrostis curvula grass provides insights into Poaceae evolution and supports new strategies to enhance forage quality.</title>
        <authorList>
            <person name="Carballo J."/>
            <person name="Santos B.A.C.M."/>
            <person name="Zappacosta D."/>
            <person name="Garbus I."/>
            <person name="Selva J.P."/>
            <person name="Gallo C.A."/>
            <person name="Diaz A."/>
            <person name="Albertini E."/>
            <person name="Caccamo M."/>
            <person name="Echenique V."/>
        </authorList>
    </citation>
    <scope>NUCLEOTIDE SEQUENCE [LARGE SCALE GENOMIC DNA]</scope>
    <source>
        <strain evidence="10">cv. Victoria</strain>
        <tissue evidence="9">Leaf</tissue>
    </source>
</reference>
<keyword evidence="5 7" id="KW-1133">Transmembrane helix</keyword>
<evidence type="ECO:0000256" key="2">
    <source>
        <dbReference type="ARBA" id="ARBA00022692"/>
    </source>
</evidence>
<dbReference type="GO" id="GO:0005524">
    <property type="term" value="F:ATP binding"/>
    <property type="evidence" value="ECO:0007669"/>
    <property type="project" value="UniProtKB-KW"/>
</dbReference>
<name>A0A5J9TQU2_9POAL</name>
<keyword evidence="3" id="KW-0547">Nucleotide-binding</keyword>
<dbReference type="PANTHER" id="PTHR24223:SF165">
    <property type="entry name" value="ABC TRANSPORTER C FAMILY MEMBER 15-RELATED"/>
    <property type="match status" value="1"/>
</dbReference>
<dbReference type="InterPro" id="IPR036640">
    <property type="entry name" value="ABC1_TM_sf"/>
</dbReference>
<dbReference type="GO" id="GO:0016020">
    <property type="term" value="C:membrane"/>
    <property type="evidence" value="ECO:0007669"/>
    <property type="project" value="InterPro"/>
</dbReference>
<dbReference type="GO" id="GO:0140359">
    <property type="term" value="F:ABC-type transporter activity"/>
    <property type="evidence" value="ECO:0007669"/>
    <property type="project" value="InterPro"/>
</dbReference>
<evidence type="ECO:0000256" key="5">
    <source>
        <dbReference type="ARBA" id="ARBA00022989"/>
    </source>
</evidence>